<accession>A0A409YEM5</accession>
<feature type="compositionally biased region" description="Basic and acidic residues" evidence="1">
    <location>
        <begin position="285"/>
        <end position="298"/>
    </location>
</feature>
<dbReference type="Proteomes" id="UP000284706">
    <property type="component" value="Unassembled WGS sequence"/>
</dbReference>
<reference evidence="2 3" key="1">
    <citation type="journal article" date="2018" name="Evol. Lett.">
        <title>Horizontal gene cluster transfer increased hallucinogenic mushroom diversity.</title>
        <authorList>
            <person name="Reynolds H.T."/>
            <person name="Vijayakumar V."/>
            <person name="Gluck-Thaler E."/>
            <person name="Korotkin H.B."/>
            <person name="Matheny P.B."/>
            <person name="Slot J.C."/>
        </authorList>
    </citation>
    <scope>NUCLEOTIDE SEQUENCE [LARGE SCALE GENOMIC DNA]</scope>
    <source>
        <strain evidence="2 3">SRW20</strain>
    </source>
</reference>
<dbReference type="OrthoDB" id="2981957at2759"/>
<dbReference type="EMBL" id="NHYE01000940">
    <property type="protein sequence ID" value="PPR01434.1"/>
    <property type="molecule type" value="Genomic_DNA"/>
</dbReference>
<evidence type="ECO:0000313" key="2">
    <source>
        <dbReference type="EMBL" id="PPR01434.1"/>
    </source>
</evidence>
<feature type="compositionally biased region" description="Basic and acidic residues" evidence="1">
    <location>
        <begin position="220"/>
        <end position="237"/>
    </location>
</feature>
<evidence type="ECO:0000256" key="1">
    <source>
        <dbReference type="SAM" id="MobiDB-lite"/>
    </source>
</evidence>
<dbReference type="InParanoid" id="A0A409YEM5"/>
<comment type="caution">
    <text evidence="2">The sequence shown here is derived from an EMBL/GenBank/DDBJ whole genome shotgun (WGS) entry which is preliminary data.</text>
</comment>
<protein>
    <submittedName>
        <fullName evidence="2">Uncharacterized protein</fullName>
    </submittedName>
</protein>
<dbReference type="AlphaFoldDB" id="A0A409YEM5"/>
<organism evidence="2 3">
    <name type="scientific">Gymnopilus dilepis</name>
    <dbReference type="NCBI Taxonomy" id="231916"/>
    <lineage>
        <taxon>Eukaryota</taxon>
        <taxon>Fungi</taxon>
        <taxon>Dikarya</taxon>
        <taxon>Basidiomycota</taxon>
        <taxon>Agaricomycotina</taxon>
        <taxon>Agaricomycetes</taxon>
        <taxon>Agaricomycetidae</taxon>
        <taxon>Agaricales</taxon>
        <taxon>Agaricineae</taxon>
        <taxon>Hymenogastraceae</taxon>
        <taxon>Gymnopilus</taxon>
    </lineage>
</organism>
<feature type="compositionally biased region" description="Acidic residues" evidence="1">
    <location>
        <begin position="238"/>
        <end position="250"/>
    </location>
</feature>
<proteinExistence type="predicted"/>
<evidence type="ECO:0000313" key="3">
    <source>
        <dbReference type="Proteomes" id="UP000284706"/>
    </source>
</evidence>
<feature type="region of interest" description="Disordered" evidence="1">
    <location>
        <begin position="220"/>
        <end position="264"/>
    </location>
</feature>
<name>A0A409YEM5_9AGAR</name>
<feature type="region of interest" description="Disordered" evidence="1">
    <location>
        <begin position="285"/>
        <end position="306"/>
    </location>
</feature>
<feature type="compositionally biased region" description="Basic and acidic residues" evidence="1">
    <location>
        <begin position="251"/>
        <end position="264"/>
    </location>
</feature>
<gene>
    <name evidence="2" type="ORF">CVT26_015437</name>
</gene>
<sequence>MPRRLRMRVSQLRGVRGETTSDIDVGVEGGEREAMVEFWGLKESSNLTDRRKRKVVLRVVDPSTLNTEYSSTTHQDLERQLELSLALPDDLPSYVDGQPVLSAEQIREGCEFIARHLSSPSSSNARRKVHILTHVARPEDGMAIALCYLAYFQPTSLSSSTLLESLHYFRDPSDSDTDIAFSLNTDADADVDLEERIRPWYESLSPAHLLYMRLLDEVEPRSEVRDPRGRETSRSGSEEMDIDVDVVGDPDGDKEAAEREEEYAGMRTEWRGVLSFEGLMRVDEARRGRDVDVDHGDVEVNGEEED</sequence>
<keyword evidence="3" id="KW-1185">Reference proteome</keyword>